<accession>A0A3N4JUS0</accession>
<keyword evidence="3" id="KW-1185">Reference proteome</keyword>
<dbReference type="AlphaFoldDB" id="A0A3N4JUS0"/>
<name>A0A3N4JUS0_9PEZI</name>
<feature type="compositionally biased region" description="Low complexity" evidence="1">
    <location>
        <begin position="152"/>
        <end position="202"/>
    </location>
</feature>
<feature type="compositionally biased region" description="Basic and acidic residues" evidence="1">
    <location>
        <begin position="496"/>
        <end position="506"/>
    </location>
</feature>
<feature type="compositionally biased region" description="Basic and acidic residues" evidence="1">
    <location>
        <begin position="521"/>
        <end position="534"/>
    </location>
</feature>
<feature type="region of interest" description="Disordered" evidence="1">
    <location>
        <begin position="20"/>
        <end position="557"/>
    </location>
</feature>
<feature type="compositionally biased region" description="Pro residues" evidence="1">
    <location>
        <begin position="298"/>
        <end position="313"/>
    </location>
</feature>
<dbReference type="EMBL" id="ML120369">
    <property type="protein sequence ID" value="RPB02070.1"/>
    <property type="molecule type" value="Genomic_DNA"/>
</dbReference>
<feature type="compositionally biased region" description="Polar residues" evidence="1">
    <location>
        <begin position="86"/>
        <end position="110"/>
    </location>
</feature>
<feature type="compositionally biased region" description="Low complexity" evidence="1">
    <location>
        <begin position="123"/>
        <end position="139"/>
    </location>
</feature>
<feature type="compositionally biased region" description="Low complexity" evidence="1">
    <location>
        <begin position="540"/>
        <end position="554"/>
    </location>
</feature>
<protein>
    <submittedName>
        <fullName evidence="2">Uncharacterized protein</fullName>
    </submittedName>
</protein>
<feature type="compositionally biased region" description="Polar residues" evidence="1">
    <location>
        <begin position="55"/>
        <end position="64"/>
    </location>
</feature>
<organism evidence="2 3">
    <name type="scientific">Choiromyces venosus 120613-1</name>
    <dbReference type="NCBI Taxonomy" id="1336337"/>
    <lineage>
        <taxon>Eukaryota</taxon>
        <taxon>Fungi</taxon>
        <taxon>Dikarya</taxon>
        <taxon>Ascomycota</taxon>
        <taxon>Pezizomycotina</taxon>
        <taxon>Pezizomycetes</taxon>
        <taxon>Pezizales</taxon>
        <taxon>Tuberaceae</taxon>
        <taxon>Choiromyces</taxon>
    </lineage>
</organism>
<feature type="compositionally biased region" description="Polar residues" evidence="1">
    <location>
        <begin position="30"/>
        <end position="41"/>
    </location>
</feature>
<reference evidence="2 3" key="1">
    <citation type="journal article" date="2018" name="Nat. Ecol. Evol.">
        <title>Pezizomycetes genomes reveal the molecular basis of ectomycorrhizal truffle lifestyle.</title>
        <authorList>
            <person name="Murat C."/>
            <person name="Payen T."/>
            <person name="Noel B."/>
            <person name="Kuo A."/>
            <person name="Morin E."/>
            <person name="Chen J."/>
            <person name="Kohler A."/>
            <person name="Krizsan K."/>
            <person name="Balestrini R."/>
            <person name="Da Silva C."/>
            <person name="Montanini B."/>
            <person name="Hainaut M."/>
            <person name="Levati E."/>
            <person name="Barry K.W."/>
            <person name="Belfiori B."/>
            <person name="Cichocki N."/>
            <person name="Clum A."/>
            <person name="Dockter R.B."/>
            <person name="Fauchery L."/>
            <person name="Guy J."/>
            <person name="Iotti M."/>
            <person name="Le Tacon F."/>
            <person name="Lindquist E.A."/>
            <person name="Lipzen A."/>
            <person name="Malagnac F."/>
            <person name="Mello A."/>
            <person name="Molinier V."/>
            <person name="Miyauchi S."/>
            <person name="Poulain J."/>
            <person name="Riccioni C."/>
            <person name="Rubini A."/>
            <person name="Sitrit Y."/>
            <person name="Splivallo R."/>
            <person name="Traeger S."/>
            <person name="Wang M."/>
            <person name="Zifcakova L."/>
            <person name="Wipf D."/>
            <person name="Zambonelli A."/>
            <person name="Paolocci F."/>
            <person name="Nowrousian M."/>
            <person name="Ottonello S."/>
            <person name="Baldrian P."/>
            <person name="Spatafora J.W."/>
            <person name="Henrissat B."/>
            <person name="Nagy L.G."/>
            <person name="Aury J.M."/>
            <person name="Wincker P."/>
            <person name="Grigoriev I.V."/>
            <person name="Bonfante P."/>
            <person name="Martin F.M."/>
        </authorList>
    </citation>
    <scope>NUCLEOTIDE SEQUENCE [LARGE SCALE GENOMIC DNA]</scope>
    <source>
        <strain evidence="2 3">120613-1</strain>
    </source>
</reference>
<feature type="compositionally biased region" description="Polar residues" evidence="1">
    <location>
        <begin position="257"/>
        <end position="267"/>
    </location>
</feature>
<feature type="compositionally biased region" description="Polar residues" evidence="1">
    <location>
        <begin position="474"/>
        <end position="483"/>
    </location>
</feature>
<evidence type="ECO:0000256" key="1">
    <source>
        <dbReference type="SAM" id="MobiDB-lite"/>
    </source>
</evidence>
<dbReference type="Proteomes" id="UP000276215">
    <property type="component" value="Unassembled WGS sequence"/>
</dbReference>
<proteinExistence type="predicted"/>
<dbReference type="OrthoDB" id="5407458at2759"/>
<sequence length="660" mass="70814">MANNYQPYVEDYNSELSEAIPVASRRQTTKRPSGLNQSSTVEEVPEPSYEGVSDSGYSSHSVASTPITETPPPPPKAPTPAPVRTHQPSRSASGSTPFNRPSSKSFSRTASPAVPRNIPNANSSSYGYSSSYGVGRESSPGGGSSDCDCPDCGKTPSKSSPTISSSPSTTSSAWPIHHQSSSYHHSSPYGQSPSYSGYHYPPNYDGYSTPTDSAISDSSAGAGGSRKNRSSMPPPPRPQSTFAGSTTTTSTHSSGSIPWSHTSSYSSAGYFDLQSSPSSVPPAPSTTCPPGYGSSMYAPPPLNTSIPPPPPPQSSSYSNLPYAPPSVPNYGYPPATDYTATDYYGQTTAPPTPSSSLPASDYRDGYRSSEYSVMPPPPPIVNRRNSMRAQANAGAAIDSSPDYTHSVPHHPQRRMSSRAHGSERPPSWYGQSQPQYQEVPERSYSVPPTNTGAPVESSRRRGTTPQPVRRRESNNSQGTSGSHSARLGPSALSRSMEARTIDDHTPRSSHHRHSGSSGSGHHYDSHHAVARREAGTMMQSSHSNRSSDSGSSSGHDGREELVQLTVPDSDEPFTMRYPAGVPVKLQLNGGTFQRILSFGRKSKNVNIENPIAYRYVQQRQQQVHAQLQYGAGQLDHSDRRTSAEYHHRSNGYARREMAGV</sequence>
<evidence type="ECO:0000313" key="2">
    <source>
        <dbReference type="EMBL" id="RPB02070.1"/>
    </source>
</evidence>
<feature type="compositionally biased region" description="Low complexity" evidence="1">
    <location>
        <begin position="240"/>
        <end position="256"/>
    </location>
</feature>
<gene>
    <name evidence="2" type="ORF">L873DRAFT_1787826</name>
</gene>
<dbReference type="STRING" id="1336337.A0A3N4JUS0"/>
<evidence type="ECO:0000313" key="3">
    <source>
        <dbReference type="Proteomes" id="UP000276215"/>
    </source>
</evidence>
<feature type="compositionally biased region" description="Basic residues" evidence="1">
    <location>
        <begin position="407"/>
        <end position="417"/>
    </location>
</feature>
<feature type="compositionally biased region" description="Pro residues" evidence="1">
    <location>
        <begin position="69"/>
        <end position="81"/>
    </location>
</feature>